<evidence type="ECO:0000313" key="2">
    <source>
        <dbReference type="EMBL" id="GER02586.1"/>
    </source>
</evidence>
<keyword evidence="1" id="KW-0812">Transmembrane</keyword>
<evidence type="ECO:0008006" key="4">
    <source>
        <dbReference type="Google" id="ProtNLM"/>
    </source>
</evidence>
<sequence>MQVFLARLIHDRRGVTILEYGLILAVMSLVILAVASLFGSEVIDNFNALSGAVEQAEAGGDEPAP</sequence>
<dbReference type="Pfam" id="PF04964">
    <property type="entry name" value="Flp_Fap"/>
    <property type="match status" value="1"/>
</dbReference>
<organism evidence="2 3">
    <name type="scientific">Iodidimonas nitroreducens</name>
    <dbReference type="NCBI Taxonomy" id="1236968"/>
    <lineage>
        <taxon>Bacteria</taxon>
        <taxon>Pseudomonadati</taxon>
        <taxon>Pseudomonadota</taxon>
        <taxon>Alphaproteobacteria</taxon>
        <taxon>Iodidimonadales</taxon>
        <taxon>Iodidimonadaceae</taxon>
        <taxon>Iodidimonas</taxon>
    </lineage>
</organism>
<proteinExistence type="predicted"/>
<keyword evidence="3" id="KW-1185">Reference proteome</keyword>
<dbReference type="AlphaFoldDB" id="A0A5A7N6E3"/>
<evidence type="ECO:0000313" key="3">
    <source>
        <dbReference type="Proteomes" id="UP000324996"/>
    </source>
</evidence>
<dbReference type="InterPro" id="IPR007047">
    <property type="entry name" value="Flp_Fap"/>
</dbReference>
<protein>
    <recommendedName>
        <fullName evidence="4">Flp family type IVb pilin</fullName>
    </recommendedName>
</protein>
<dbReference type="Proteomes" id="UP000324996">
    <property type="component" value="Unassembled WGS sequence"/>
</dbReference>
<evidence type="ECO:0000256" key="1">
    <source>
        <dbReference type="SAM" id="Phobius"/>
    </source>
</evidence>
<accession>A0A5A7N6E3</accession>
<comment type="caution">
    <text evidence="2">The sequence shown here is derived from an EMBL/GenBank/DDBJ whole genome shotgun (WGS) entry which is preliminary data.</text>
</comment>
<gene>
    <name evidence="2" type="ORF">JCM17846_02680</name>
</gene>
<keyword evidence="1" id="KW-0472">Membrane</keyword>
<reference evidence="2 3" key="1">
    <citation type="submission" date="2019-09" db="EMBL/GenBank/DDBJ databases">
        <title>NBRP : Genome information of microbial organism related human and environment.</title>
        <authorList>
            <person name="Hattori M."/>
            <person name="Oshima K."/>
            <person name="Inaba H."/>
            <person name="Suda W."/>
            <person name="Sakamoto M."/>
            <person name="Iino T."/>
            <person name="Kitahara M."/>
            <person name="Oshida Y."/>
            <person name="Iida T."/>
            <person name="Kudo T."/>
            <person name="Itoh T."/>
            <person name="Ohkuma M."/>
        </authorList>
    </citation>
    <scope>NUCLEOTIDE SEQUENCE [LARGE SCALE GENOMIC DNA]</scope>
    <source>
        <strain evidence="2 3">Q-1</strain>
    </source>
</reference>
<dbReference type="EMBL" id="BKCN01000001">
    <property type="protein sequence ID" value="GER02586.1"/>
    <property type="molecule type" value="Genomic_DNA"/>
</dbReference>
<name>A0A5A7N6E3_9PROT</name>
<feature type="transmembrane region" description="Helical" evidence="1">
    <location>
        <begin position="20"/>
        <end position="39"/>
    </location>
</feature>
<keyword evidence="1" id="KW-1133">Transmembrane helix</keyword>